<evidence type="ECO:0000313" key="4">
    <source>
        <dbReference type="Proteomes" id="UP000217199"/>
    </source>
</evidence>
<feature type="domain" description="XPG-I" evidence="2">
    <location>
        <begin position="77"/>
        <end position="145"/>
    </location>
</feature>
<dbReference type="SUPFAM" id="SSF47807">
    <property type="entry name" value="5' to 3' exonuclease, C-terminal subdomain"/>
    <property type="match status" value="1"/>
</dbReference>
<dbReference type="InterPro" id="IPR006086">
    <property type="entry name" value="XPG-I_dom"/>
</dbReference>
<feature type="compositionally biased region" description="Basic and acidic residues" evidence="1">
    <location>
        <begin position="502"/>
        <end position="514"/>
    </location>
</feature>
<dbReference type="InterPro" id="IPR029060">
    <property type="entry name" value="PIN-like_dom_sf"/>
</dbReference>
<feature type="region of interest" description="Disordered" evidence="1">
    <location>
        <begin position="427"/>
        <end position="480"/>
    </location>
</feature>
<dbReference type="OrthoDB" id="2959108at2759"/>
<evidence type="ECO:0000259" key="2">
    <source>
        <dbReference type="SMART" id="SM00484"/>
    </source>
</evidence>
<dbReference type="Pfam" id="PF18380">
    <property type="entry name" value="GEN1_C"/>
    <property type="match status" value="1"/>
</dbReference>
<dbReference type="STRING" id="2282107.A0A286U7K3"/>
<feature type="region of interest" description="Disordered" evidence="1">
    <location>
        <begin position="348"/>
        <end position="368"/>
    </location>
</feature>
<sequence length="994" mass="110831">MGVPGLWDLLRPAAEPRSLTNLAVVDGFEQNPGGQRGLRVGIDASIWFFHAAYGREGENPELRTLFFRCIKLLTRKTPFGFEWRVAPGEAEAELAYLNRIGVIDAIVTDDVDTFVFGATKVIRNYGKLLSGNNGHPIKNATGKDDGEHTFTYSSSKILSHPSIELAHEGLILIALLCGGDYDSVGLRDCGPSVAHALARCGFGDSLVQAARTLSRSKLENFLEKWREDIREELKSNARGFLSTKKIKLARSIDNNFPNIDVLMLYVKPVTSENTVLNTGDSGPAKCASFDYKWDKEPNLMKLADLCEQKFEWGYREMILKRFRSLIWGPTVLRILRRVVLGLEDKAPQTPSRKYKKSSPTRSPSKRMITKHFSSQVLSDDDDEGIDSEDDEKLIVGIRGKRAHASTDYVPEYRLEIMPAQFVRLTESGIRGQRQPPTKASDFRRVDESCDSDETEDDDRVECRQAHGKSKNSSSPKSTMRVWMPAGMISLVEPTMVRNYEEKVAKKDRDKEERGRRKAARICATDRSSGKKRGRQTPSRKPESQLHRPRSPSSPSKREAGSEEDGLSAEEDFSDVFGLLPGKGKSRSLSETKKPPNRLGTKGIPSVPEEDEDEKDEHLVKIFSKNLPQRSDPWQAFKSRKPSVNRTTLSKGLKVLERSYVPSTSVLDILDADNSAKAEKGRVFSRTTSAGAILSGNHQGVSGKSQSANPSTSRRSESVQALPTSFVRPFPMLSDLSDDDLEDFQLGQTKGETKKNLKIGSSQLRITKHESSSYQDLDSGRGEAGPTHNISPSRSQSPTVQDLKAKNKGSDSKDCSSSLQPLLTARLRREKTNRTKLCSVFEDESREYTEMKEHNTVTSSSVDILVVETDSRMLTERATLLTAGDPGTDTERTKETKENKLMTPNIIVLSDSSDSERENRPTPSGSVCPDPSQTRKNPYKDRGNLKTQFIDNPYPNMKRGTDLSQRHFKGTNMKASLAKPRTEINVNMDDIIDLT</sequence>
<dbReference type="SUPFAM" id="SSF88723">
    <property type="entry name" value="PIN domain-like"/>
    <property type="match status" value="1"/>
</dbReference>
<name>A0A286U7K3_9AGAM</name>
<dbReference type="GO" id="GO:0008821">
    <property type="term" value="F:crossover junction DNA endonuclease activity"/>
    <property type="evidence" value="ECO:0007669"/>
    <property type="project" value="InterPro"/>
</dbReference>
<feature type="compositionally biased region" description="Acidic residues" evidence="1">
    <location>
        <begin position="448"/>
        <end position="459"/>
    </location>
</feature>
<dbReference type="EMBL" id="NBII01000009">
    <property type="protein sequence ID" value="PAV15563.1"/>
    <property type="molecule type" value="Genomic_DNA"/>
</dbReference>
<organism evidence="3 4">
    <name type="scientific">Pyrrhoderma noxium</name>
    <dbReference type="NCBI Taxonomy" id="2282107"/>
    <lineage>
        <taxon>Eukaryota</taxon>
        <taxon>Fungi</taxon>
        <taxon>Dikarya</taxon>
        <taxon>Basidiomycota</taxon>
        <taxon>Agaricomycotina</taxon>
        <taxon>Agaricomycetes</taxon>
        <taxon>Hymenochaetales</taxon>
        <taxon>Hymenochaetaceae</taxon>
        <taxon>Pyrrhoderma</taxon>
    </lineage>
</organism>
<feature type="compositionally biased region" description="Acidic residues" evidence="1">
    <location>
        <begin position="561"/>
        <end position="573"/>
    </location>
</feature>
<keyword evidence="4" id="KW-1185">Reference proteome</keyword>
<dbReference type="AlphaFoldDB" id="A0A286U7K3"/>
<dbReference type="Proteomes" id="UP000217199">
    <property type="component" value="Unassembled WGS sequence"/>
</dbReference>
<feature type="compositionally biased region" description="Basic and acidic residues" evidence="1">
    <location>
        <begin position="802"/>
        <end position="813"/>
    </location>
</feature>
<feature type="region of interest" description="Disordered" evidence="1">
    <location>
        <begin position="906"/>
        <end position="957"/>
    </location>
</feature>
<protein>
    <recommendedName>
        <fullName evidence="2">XPG-I domain-containing protein</fullName>
    </recommendedName>
</protein>
<dbReference type="InterPro" id="IPR041177">
    <property type="entry name" value="GEN1_C"/>
</dbReference>
<feature type="compositionally biased region" description="Polar residues" evidence="1">
    <location>
        <begin position="920"/>
        <end position="935"/>
    </location>
</feature>
<dbReference type="PANTHER" id="PTHR11081">
    <property type="entry name" value="FLAP ENDONUCLEASE FAMILY MEMBER"/>
    <property type="match status" value="1"/>
</dbReference>
<dbReference type="PANTHER" id="PTHR11081:SF75">
    <property type="entry name" value="ENDONUCLEASE, PUTATIVE (AFU_ORTHOLOGUE AFUA_3G13260)-RELATED"/>
    <property type="match status" value="1"/>
</dbReference>
<dbReference type="CDD" id="cd09906">
    <property type="entry name" value="H3TH_YEN1"/>
    <property type="match status" value="1"/>
</dbReference>
<feature type="compositionally biased region" description="Basic residues" evidence="1">
    <location>
        <begin position="352"/>
        <end position="368"/>
    </location>
</feature>
<feature type="compositionally biased region" description="Polar residues" evidence="1">
    <location>
        <begin position="692"/>
        <end position="722"/>
    </location>
</feature>
<evidence type="ECO:0000256" key="1">
    <source>
        <dbReference type="SAM" id="MobiDB-lite"/>
    </source>
</evidence>
<feature type="region of interest" description="Disordered" evidence="1">
    <location>
        <begin position="692"/>
        <end position="723"/>
    </location>
</feature>
<feature type="compositionally biased region" description="Polar residues" evidence="1">
    <location>
        <begin position="787"/>
        <end position="799"/>
    </location>
</feature>
<dbReference type="InterPro" id="IPR036279">
    <property type="entry name" value="5-3_exonuclease_C_sf"/>
</dbReference>
<dbReference type="InterPro" id="IPR006084">
    <property type="entry name" value="XPG/Rad2"/>
</dbReference>
<evidence type="ECO:0000313" key="3">
    <source>
        <dbReference type="EMBL" id="PAV15563.1"/>
    </source>
</evidence>
<gene>
    <name evidence="3" type="ORF">PNOK_0842100</name>
</gene>
<reference evidence="3 4" key="1">
    <citation type="journal article" date="2017" name="Mol. Ecol.">
        <title>Comparative and population genomic landscape of Phellinus noxius: A hypervariable fungus causing root rot in trees.</title>
        <authorList>
            <person name="Chung C.L."/>
            <person name="Lee T.J."/>
            <person name="Akiba M."/>
            <person name="Lee H.H."/>
            <person name="Kuo T.H."/>
            <person name="Liu D."/>
            <person name="Ke H.M."/>
            <person name="Yokoi T."/>
            <person name="Roa M.B."/>
            <person name="Lu M.J."/>
            <person name="Chang Y.Y."/>
            <person name="Ann P.J."/>
            <person name="Tsai J.N."/>
            <person name="Chen C.Y."/>
            <person name="Tzean S.S."/>
            <person name="Ota Y."/>
            <person name="Hattori T."/>
            <person name="Sahashi N."/>
            <person name="Liou R.F."/>
            <person name="Kikuchi T."/>
            <person name="Tsai I.J."/>
        </authorList>
    </citation>
    <scope>NUCLEOTIDE SEQUENCE [LARGE SCALE GENOMIC DNA]</scope>
    <source>
        <strain evidence="3 4">FFPRI411160</strain>
    </source>
</reference>
<dbReference type="InParanoid" id="A0A286U7K3"/>
<dbReference type="InterPro" id="IPR037316">
    <property type="entry name" value="Yen1_H3TH"/>
</dbReference>
<comment type="caution">
    <text evidence="3">The sequence shown here is derived from an EMBL/GenBank/DDBJ whole genome shotgun (WGS) entry which is preliminary data.</text>
</comment>
<dbReference type="GO" id="GO:0006281">
    <property type="term" value="P:DNA repair"/>
    <property type="evidence" value="ECO:0007669"/>
    <property type="project" value="UniProtKB-ARBA"/>
</dbReference>
<dbReference type="GO" id="GO:0017108">
    <property type="term" value="F:5'-flap endonuclease activity"/>
    <property type="evidence" value="ECO:0007669"/>
    <property type="project" value="TreeGrafter"/>
</dbReference>
<feature type="region of interest" description="Disordered" evidence="1">
    <location>
        <begin position="754"/>
        <end position="818"/>
    </location>
</feature>
<dbReference type="Pfam" id="PF00867">
    <property type="entry name" value="XPG_I"/>
    <property type="match status" value="1"/>
</dbReference>
<dbReference type="SMART" id="SM00484">
    <property type="entry name" value="XPGI"/>
    <property type="match status" value="1"/>
</dbReference>
<dbReference type="Gene3D" id="3.40.50.1010">
    <property type="entry name" value="5'-nuclease"/>
    <property type="match status" value="2"/>
</dbReference>
<accession>A0A286U7K3</accession>
<feature type="region of interest" description="Disordered" evidence="1">
    <location>
        <begin position="502"/>
        <end position="644"/>
    </location>
</feature>
<proteinExistence type="predicted"/>
<dbReference type="CDD" id="cd09870">
    <property type="entry name" value="PIN_YEN1"/>
    <property type="match status" value="1"/>
</dbReference>